<name>A0A8H3V745_VENIN</name>
<dbReference type="InterPro" id="IPR037045">
    <property type="entry name" value="S8pro/Inhibitor_I9_sf"/>
</dbReference>
<evidence type="ECO:0000256" key="2">
    <source>
        <dbReference type="SAM" id="SignalP"/>
    </source>
</evidence>
<evidence type="ECO:0000313" key="5">
    <source>
        <dbReference type="Proteomes" id="UP000490939"/>
    </source>
</evidence>
<feature type="signal peptide" evidence="2">
    <location>
        <begin position="1"/>
        <end position="22"/>
    </location>
</feature>
<dbReference type="GO" id="GO:0042144">
    <property type="term" value="P:vacuole fusion, non-autophagic"/>
    <property type="evidence" value="ECO:0007669"/>
    <property type="project" value="TreeGrafter"/>
</dbReference>
<dbReference type="AlphaFoldDB" id="A0A8H3V745"/>
<gene>
    <name evidence="4" type="ORF">BLS_004251</name>
    <name evidence="3" type="ORF">EG327_006061</name>
</gene>
<dbReference type="Gene3D" id="3.30.70.80">
    <property type="entry name" value="Peptidase S8 propeptide/proteinase inhibitor I9"/>
    <property type="match status" value="1"/>
</dbReference>
<dbReference type="GO" id="GO:0004866">
    <property type="term" value="F:endopeptidase inhibitor activity"/>
    <property type="evidence" value="ECO:0007669"/>
    <property type="project" value="TreeGrafter"/>
</dbReference>
<sequence length="100" mass="10614">MKFTQTLLLPFVLLAGSVEAVAQQKSVMVTFPKGTPDNIVTQARDAVIAAGGVITHDFENLLQGFAATASAKAFDTVHELASAYNPIIEEDQIISVAHDS</sequence>
<feature type="chain" id="PRO_5044690771" description="Inhibitor I9 domain-containing protein" evidence="2">
    <location>
        <begin position="23"/>
        <end position="100"/>
    </location>
</feature>
<evidence type="ECO:0000313" key="3">
    <source>
        <dbReference type="EMBL" id="KAE9981873.1"/>
    </source>
</evidence>
<keyword evidence="2" id="KW-0732">Signal</keyword>
<evidence type="ECO:0000256" key="1">
    <source>
        <dbReference type="ARBA" id="ARBA00038069"/>
    </source>
</evidence>
<organism evidence="3 5">
    <name type="scientific">Venturia inaequalis</name>
    <name type="common">Apple scab fungus</name>
    <dbReference type="NCBI Taxonomy" id="5025"/>
    <lineage>
        <taxon>Eukaryota</taxon>
        <taxon>Fungi</taxon>
        <taxon>Dikarya</taxon>
        <taxon>Ascomycota</taxon>
        <taxon>Pezizomycotina</taxon>
        <taxon>Dothideomycetes</taxon>
        <taxon>Pleosporomycetidae</taxon>
        <taxon>Venturiales</taxon>
        <taxon>Venturiaceae</taxon>
        <taxon>Venturia</taxon>
    </lineage>
</organism>
<proteinExistence type="inferred from homology"/>
<evidence type="ECO:0008006" key="6">
    <source>
        <dbReference type="Google" id="ProtNLM"/>
    </source>
</evidence>
<dbReference type="InterPro" id="IPR052471">
    <property type="entry name" value="PBI_I9"/>
</dbReference>
<dbReference type="Proteomes" id="UP000490939">
    <property type="component" value="Unassembled WGS sequence"/>
</dbReference>
<keyword evidence="5" id="KW-1185">Reference proteome</keyword>
<comment type="similarity">
    <text evidence="1">Belongs to the protease inhibitor I9 family.</text>
</comment>
<dbReference type="EMBL" id="WNWQ01000028">
    <property type="protein sequence ID" value="KAE9983478.1"/>
    <property type="molecule type" value="Genomic_DNA"/>
</dbReference>
<dbReference type="PANTHER" id="PTHR28288">
    <property type="entry name" value="PROTEASE B INHIBITOR 2"/>
    <property type="match status" value="1"/>
</dbReference>
<dbReference type="SUPFAM" id="SSF54897">
    <property type="entry name" value="Protease propeptides/inhibitors"/>
    <property type="match status" value="1"/>
</dbReference>
<reference evidence="3 5" key="1">
    <citation type="submission" date="2019-07" db="EMBL/GenBank/DDBJ databases">
        <title>Venturia inaequalis Genome Resource.</title>
        <authorList>
            <person name="Lichtner F.J."/>
        </authorList>
    </citation>
    <scope>NUCLEOTIDE SEQUENCE [LARGE SCALE GENOMIC DNA]</scope>
    <source>
        <strain evidence="4">Bline_iso_100314</strain>
        <strain evidence="3 5">DMI_063113</strain>
    </source>
</reference>
<protein>
    <recommendedName>
        <fullName evidence="6">Inhibitor I9 domain-containing protein</fullName>
    </recommendedName>
</protein>
<dbReference type="EMBL" id="WNWR01000352">
    <property type="protein sequence ID" value="KAE9981873.1"/>
    <property type="molecule type" value="Genomic_DNA"/>
</dbReference>
<dbReference type="Proteomes" id="UP000433883">
    <property type="component" value="Unassembled WGS sequence"/>
</dbReference>
<comment type="caution">
    <text evidence="3">The sequence shown here is derived from an EMBL/GenBank/DDBJ whole genome shotgun (WGS) entry which is preliminary data.</text>
</comment>
<dbReference type="PANTHER" id="PTHR28288:SF1">
    <property type="entry name" value="INHIBITOR I9 DOMAIN-CONTAINING PROTEIN"/>
    <property type="match status" value="1"/>
</dbReference>
<evidence type="ECO:0000313" key="4">
    <source>
        <dbReference type="EMBL" id="KAE9983478.1"/>
    </source>
</evidence>
<accession>A0A8H3V745</accession>